<dbReference type="SUPFAM" id="SSF51905">
    <property type="entry name" value="FAD/NAD(P)-binding domain"/>
    <property type="match status" value="1"/>
</dbReference>
<keyword evidence="5" id="KW-1015">Disulfide bond</keyword>
<dbReference type="EC" id="1.8.1.9" evidence="7"/>
<dbReference type="AlphaFoldDB" id="A0A974GXE1"/>
<dbReference type="InterPro" id="IPR050097">
    <property type="entry name" value="Ferredoxin-NADP_redctase_2"/>
</dbReference>
<evidence type="ECO:0000256" key="6">
    <source>
        <dbReference type="ARBA" id="ARBA00023284"/>
    </source>
</evidence>
<keyword evidence="11" id="KW-1185">Reference proteome</keyword>
<dbReference type="GO" id="GO:0019430">
    <property type="term" value="P:removal of superoxide radicals"/>
    <property type="evidence" value="ECO:0007669"/>
    <property type="project" value="UniProtKB-UniRule"/>
</dbReference>
<evidence type="ECO:0000313" key="11">
    <source>
        <dbReference type="Proteomes" id="UP000611629"/>
    </source>
</evidence>
<keyword evidence="3 7" id="KW-0274">FAD</keyword>
<comment type="subunit">
    <text evidence="7">Homodimer.</text>
</comment>
<evidence type="ECO:0000256" key="5">
    <source>
        <dbReference type="ARBA" id="ARBA00023157"/>
    </source>
</evidence>
<reference evidence="10" key="1">
    <citation type="submission" date="2020-07" db="EMBL/GenBank/DDBJ databases">
        <title>Genomic analysis of a strain of Sedimentibacter Hydroxybenzoicus DSM7310.</title>
        <authorList>
            <person name="Ma S."/>
        </authorList>
    </citation>
    <scope>NUCLEOTIDE SEQUENCE</scope>
    <source>
        <strain evidence="10">DSM 7310</strain>
    </source>
</reference>
<dbReference type="Gene3D" id="3.50.50.60">
    <property type="entry name" value="FAD/NAD(P)-binding domain"/>
    <property type="match status" value="2"/>
</dbReference>
<comment type="catalytic activity">
    <reaction evidence="7">
        <text>[thioredoxin]-dithiol + NADP(+) = [thioredoxin]-disulfide + NADPH + H(+)</text>
        <dbReference type="Rhea" id="RHEA:20345"/>
        <dbReference type="Rhea" id="RHEA-COMP:10698"/>
        <dbReference type="Rhea" id="RHEA-COMP:10700"/>
        <dbReference type="ChEBI" id="CHEBI:15378"/>
        <dbReference type="ChEBI" id="CHEBI:29950"/>
        <dbReference type="ChEBI" id="CHEBI:50058"/>
        <dbReference type="ChEBI" id="CHEBI:57783"/>
        <dbReference type="ChEBI" id="CHEBI:58349"/>
        <dbReference type="EC" id="1.8.1.9"/>
    </reaction>
</comment>
<accession>A0A974GXE1</accession>
<dbReference type="InterPro" id="IPR008255">
    <property type="entry name" value="Pyr_nucl-diS_OxRdtase_2_AS"/>
</dbReference>
<comment type="similarity">
    <text evidence="1 7">Belongs to the class-II pyridine nucleotide-disulfide oxidoreductase family.</text>
</comment>
<dbReference type="PRINTS" id="PR00368">
    <property type="entry name" value="FADPNR"/>
</dbReference>
<comment type="caution">
    <text evidence="10">The sequence shown here is derived from an EMBL/GenBank/DDBJ whole genome shotgun (WGS) entry which is preliminary data.</text>
</comment>
<evidence type="ECO:0000256" key="4">
    <source>
        <dbReference type="ARBA" id="ARBA00023002"/>
    </source>
</evidence>
<sequence>MSKIYDVLIIGAGPAGLSAGLYAGRARLSTLIIEKEKDGGQIVLTSEVENYPGCLEGESGPTLVDRMAEQAKHFGTEKVYDEIVEVRLEGKEKVLVGKKGEYVGKTVIIASGATSKPIGCPGEKTFTGKGVSYCATCDAAFFEDFEVFVVGGGDTAVEEALYLTKFARKVSLIHRRNELRAAKSIQDKAFAEPKLNFIWDSVVKEIKGDGIVNSMVLENVKTGELTEVVADEDDGIFGIFVFIGYEPKTKLFEGILNLENGYIVTDENMKTNIDGVFAAGDIRVKSLRQVVTAAADGAIAAVQAEKFIENI</sequence>
<organism evidence="10 11">
    <name type="scientific">Sedimentibacter hydroxybenzoicus DSM 7310</name>
    <dbReference type="NCBI Taxonomy" id="1123245"/>
    <lineage>
        <taxon>Bacteria</taxon>
        <taxon>Bacillati</taxon>
        <taxon>Bacillota</taxon>
        <taxon>Tissierellia</taxon>
        <taxon>Sedimentibacter</taxon>
    </lineage>
</organism>
<keyword evidence="4 7" id="KW-0560">Oxidoreductase</keyword>
<evidence type="ECO:0000256" key="2">
    <source>
        <dbReference type="ARBA" id="ARBA00022630"/>
    </source>
</evidence>
<keyword evidence="6 7" id="KW-0676">Redox-active center</keyword>
<dbReference type="InterPro" id="IPR036188">
    <property type="entry name" value="FAD/NAD-bd_sf"/>
</dbReference>
<comment type="cofactor">
    <cofactor evidence="8">
        <name>FAD</name>
        <dbReference type="ChEBI" id="CHEBI:57692"/>
    </cofactor>
    <text evidence="8">Binds 1 FAD per subunit.</text>
</comment>
<feature type="domain" description="FAD/NAD(P)-binding" evidence="9">
    <location>
        <begin position="5"/>
        <end position="297"/>
    </location>
</feature>
<name>A0A974GXE1_SEDHY</name>
<dbReference type="PROSITE" id="PS00573">
    <property type="entry name" value="PYRIDINE_REDOX_2"/>
    <property type="match status" value="1"/>
</dbReference>
<protein>
    <recommendedName>
        <fullName evidence="7">Thioredoxin reductase</fullName>
        <ecNumber evidence="7">1.8.1.9</ecNumber>
    </recommendedName>
</protein>
<dbReference type="InterPro" id="IPR023753">
    <property type="entry name" value="FAD/NAD-binding_dom"/>
</dbReference>
<evidence type="ECO:0000259" key="9">
    <source>
        <dbReference type="Pfam" id="PF07992"/>
    </source>
</evidence>
<evidence type="ECO:0000256" key="3">
    <source>
        <dbReference type="ARBA" id="ARBA00022827"/>
    </source>
</evidence>
<dbReference type="GO" id="GO:0005737">
    <property type="term" value="C:cytoplasm"/>
    <property type="evidence" value="ECO:0007669"/>
    <property type="project" value="InterPro"/>
</dbReference>
<keyword evidence="2 7" id="KW-0285">Flavoprotein</keyword>
<dbReference type="EMBL" id="JACBNQ010000022">
    <property type="protein sequence ID" value="NYB75502.1"/>
    <property type="molecule type" value="Genomic_DNA"/>
</dbReference>
<evidence type="ECO:0000256" key="1">
    <source>
        <dbReference type="ARBA" id="ARBA00009333"/>
    </source>
</evidence>
<dbReference type="GO" id="GO:0004791">
    <property type="term" value="F:thioredoxin-disulfide reductase (NADPH) activity"/>
    <property type="evidence" value="ECO:0007669"/>
    <property type="project" value="UniProtKB-UniRule"/>
</dbReference>
<evidence type="ECO:0000256" key="7">
    <source>
        <dbReference type="RuleBase" id="RU003880"/>
    </source>
</evidence>
<keyword evidence="8" id="KW-0521">NADP</keyword>
<proteinExistence type="inferred from homology"/>
<dbReference type="RefSeq" id="WP_179239206.1">
    <property type="nucleotide sequence ID" value="NZ_JACBNQ010000022.1"/>
</dbReference>
<evidence type="ECO:0000256" key="8">
    <source>
        <dbReference type="RuleBase" id="RU003881"/>
    </source>
</evidence>
<dbReference type="Proteomes" id="UP000611629">
    <property type="component" value="Unassembled WGS sequence"/>
</dbReference>
<evidence type="ECO:0000313" key="10">
    <source>
        <dbReference type="EMBL" id="NYB75502.1"/>
    </source>
</evidence>
<dbReference type="PANTHER" id="PTHR48105">
    <property type="entry name" value="THIOREDOXIN REDUCTASE 1-RELATED-RELATED"/>
    <property type="match status" value="1"/>
</dbReference>
<dbReference type="PRINTS" id="PR00469">
    <property type="entry name" value="PNDRDTASEII"/>
</dbReference>
<dbReference type="Pfam" id="PF07992">
    <property type="entry name" value="Pyr_redox_2"/>
    <property type="match status" value="1"/>
</dbReference>
<dbReference type="NCBIfam" id="TIGR01292">
    <property type="entry name" value="TRX_reduct"/>
    <property type="match status" value="1"/>
</dbReference>
<gene>
    <name evidence="10" type="primary">trxB</name>
    <name evidence="10" type="ORF">HZF24_15245</name>
</gene>
<dbReference type="InterPro" id="IPR005982">
    <property type="entry name" value="Thioredox_Rdtase"/>
</dbReference>